<feature type="chain" id="PRO_5042941151" description="Chitin-binding type-2 domain-containing protein" evidence="2">
    <location>
        <begin position="21"/>
        <end position="281"/>
    </location>
</feature>
<dbReference type="Gene3D" id="2.170.140.10">
    <property type="entry name" value="Chitin binding domain"/>
    <property type="match status" value="1"/>
</dbReference>
<dbReference type="SMART" id="SM00494">
    <property type="entry name" value="ChtBD2"/>
    <property type="match status" value="1"/>
</dbReference>
<dbReference type="GO" id="GO:0008061">
    <property type="term" value="F:chitin binding"/>
    <property type="evidence" value="ECO:0007669"/>
    <property type="project" value="InterPro"/>
</dbReference>
<evidence type="ECO:0000259" key="3">
    <source>
        <dbReference type="PROSITE" id="PS50940"/>
    </source>
</evidence>
<gene>
    <name evidence="4" type="ORF">V1264_007173</name>
</gene>
<dbReference type="GO" id="GO:0005576">
    <property type="term" value="C:extracellular region"/>
    <property type="evidence" value="ECO:0007669"/>
    <property type="project" value="InterPro"/>
</dbReference>
<accession>A0AAN9AUB3</accession>
<keyword evidence="5" id="KW-1185">Reference proteome</keyword>
<feature type="region of interest" description="Disordered" evidence="1">
    <location>
        <begin position="15"/>
        <end position="88"/>
    </location>
</feature>
<evidence type="ECO:0000256" key="1">
    <source>
        <dbReference type="SAM" id="MobiDB-lite"/>
    </source>
</evidence>
<dbReference type="PROSITE" id="PS50940">
    <property type="entry name" value="CHIT_BIND_II"/>
    <property type="match status" value="1"/>
</dbReference>
<organism evidence="4 5">
    <name type="scientific">Littorina saxatilis</name>
    <dbReference type="NCBI Taxonomy" id="31220"/>
    <lineage>
        <taxon>Eukaryota</taxon>
        <taxon>Metazoa</taxon>
        <taxon>Spiralia</taxon>
        <taxon>Lophotrochozoa</taxon>
        <taxon>Mollusca</taxon>
        <taxon>Gastropoda</taxon>
        <taxon>Caenogastropoda</taxon>
        <taxon>Littorinimorpha</taxon>
        <taxon>Littorinoidea</taxon>
        <taxon>Littorinidae</taxon>
        <taxon>Littorina</taxon>
    </lineage>
</organism>
<evidence type="ECO:0000313" key="5">
    <source>
        <dbReference type="Proteomes" id="UP001374579"/>
    </source>
</evidence>
<comment type="caution">
    <text evidence="4">The sequence shown here is derived from an EMBL/GenBank/DDBJ whole genome shotgun (WGS) entry which is preliminary data.</text>
</comment>
<feature type="domain" description="Chitin-binding type-2" evidence="3">
    <location>
        <begin position="91"/>
        <end position="148"/>
    </location>
</feature>
<keyword evidence="2" id="KW-0732">Signal</keyword>
<protein>
    <recommendedName>
        <fullName evidence="3">Chitin-binding type-2 domain-containing protein</fullName>
    </recommendedName>
</protein>
<dbReference type="EMBL" id="JBAMIC010000019">
    <property type="protein sequence ID" value="KAK7093413.1"/>
    <property type="molecule type" value="Genomic_DNA"/>
</dbReference>
<dbReference type="InterPro" id="IPR002557">
    <property type="entry name" value="Chitin-bd_dom"/>
</dbReference>
<evidence type="ECO:0000313" key="4">
    <source>
        <dbReference type="EMBL" id="KAK7093413.1"/>
    </source>
</evidence>
<evidence type="ECO:0000256" key="2">
    <source>
        <dbReference type="SAM" id="SignalP"/>
    </source>
</evidence>
<proteinExistence type="predicted"/>
<dbReference type="AlphaFoldDB" id="A0AAN9AUB3"/>
<feature type="compositionally biased region" description="Pro residues" evidence="1">
    <location>
        <begin position="20"/>
        <end position="52"/>
    </location>
</feature>
<feature type="compositionally biased region" description="Low complexity" evidence="1">
    <location>
        <begin position="53"/>
        <end position="81"/>
    </location>
</feature>
<name>A0AAN9AUB3_9CAEN</name>
<dbReference type="Proteomes" id="UP001374579">
    <property type="component" value="Unassembled WGS sequence"/>
</dbReference>
<dbReference type="SUPFAM" id="SSF57625">
    <property type="entry name" value="Invertebrate chitin-binding proteins"/>
    <property type="match status" value="1"/>
</dbReference>
<dbReference type="InterPro" id="IPR036508">
    <property type="entry name" value="Chitin-bd_dom_sf"/>
</dbReference>
<sequence>MKCFVVCALLALATAQQAQPQPPQQPSPQQPSPQQPSPQQPSPQQPQQPSPQQPTTSQQPAAPDSQPSPQQPALPQQPAAGQGQGQHDALRLRCQAENGTVPYWLDQTCRTYLSCTNFNLTMQTCEDGLVYSYPHRSCLQSDQVNCSVQNEEFSTIIRAFLAPHFYQNLPRPKLPLVPFAANNGGLFNGQVDDQGLDGAVGNGALVEEDDDEEDGMTIDLDELPSILVDTTNALNVTLSADTCVRLNNQTKQLETSINTALLMLVGCPEQSCDVQFFHIDC</sequence>
<feature type="signal peptide" evidence="2">
    <location>
        <begin position="1"/>
        <end position="20"/>
    </location>
</feature>
<dbReference type="Pfam" id="PF01607">
    <property type="entry name" value="CBM_14"/>
    <property type="match status" value="1"/>
</dbReference>
<reference evidence="4 5" key="1">
    <citation type="submission" date="2024-02" db="EMBL/GenBank/DDBJ databases">
        <title>Chromosome-scale genome assembly of the rough periwinkle Littorina saxatilis.</title>
        <authorList>
            <person name="De Jode A."/>
            <person name="Faria R."/>
            <person name="Formenti G."/>
            <person name="Sims Y."/>
            <person name="Smith T.P."/>
            <person name="Tracey A."/>
            <person name="Wood J.M.D."/>
            <person name="Zagrodzka Z.B."/>
            <person name="Johannesson K."/>
            <person name="Butlin R.K."/>
            <person name="Leder E.H."/>
        </authorList>
    </citation>
    <scope>NUCLEOTIDE SEQUENCE [LARGE SCALE GENOMIC DNA]</scope>
    <source>
        <strain evidence="4">Snail1</strain>
        <tissue evidence="4">Muscle</tissue>
    </source>
</reference>